<gene>
    <name evidence="1" type="ORF">FHS49_000894</name>
</gene>
<dbReference type="AlphaFoldDB" id="A0A7W9ED43"/>
<name>A0A7W9ED43_9SPHN</name>
<sequence>MSDVPIWGILERQKSNSFTTLVSNRIQHGHRVIATHPVAYLRRSSAIGASASMIDPSLPLSANFLGPAAEGQLCQQP</sequence>
<dbReference type="Proteomes" id="UP000549617">
    <property type="component" value="Unassembled WGS sequence"/>
</dbReference>
<keyword evidence="2" id="KW-1185">Reference proteome</keyword>
<evidence type="ECO:0000313" key="2">
    <source>
        <dbReference type="Proteomes" id="UP000549617"/>
    </source>
</evidence>
<dbReference type="EMBL" id="JACIJC010000001">
    <property type="protein sequence ID" value="MBB5684903.1"/>
    <property type="molecule type" value="Genomic_DNA"/>
</dbReference>
<accession>A0A7W9ED43</accession>
<protein>
    <submittedName>
        <fullName evidence="1">Uncharacterized protein</fullName>
    </submittedName>
</protein>
<evidence type="ECO:0000313" key="1">
    <source>
        <dbReference type="EMBL" id="MBB5684903.1"/>
    </source>
</evidence>
<comment type="caution">
    <text evidence="1">The sequence shown here is derived from an EMBL/GenBank/DDBJ whole genome shotgun (WGS) entry which is preliminary data.</text>
</comment>
<organism evidence="1 2">
    <name type="scientific">Sphingobium boeckii</name>
    <dbReference type="NCBI Taxonomy" id="1082345"/>
    <lineage>
        <taxon>Bacteria</taxon>
        <taxon>Pseudomonadati</taxon>
        <taxon>Pseudomonadota</taxon>
        <taxon>Alphaproteobacteria</taxon>
        <taxon>Sphingomonadales</taxon>
        <taxon>Sphingomonadaceae</taxon>
        <taxon>Sphingobium</taxon>
    </lineage>
</organism>
<reference evidence="1 2" key="1">
    <citation type="submission" date="2020-08" db="EMBL/GenBank/DDBJ databases">
        <title>Genomic Encyclopedia of Type Strains, Phase IV (KMG-IV): sequencing the most valuable type-strain genomes for metagenomic binning, comparative biology and taxonomic classification.</title>
        <authorList>
            <person name="Goeker M."/>
        </authorList>
    </citation>
    <scope>NUCLEOTIDE SEQUENCE [LARGE SCALE GENOMIC DNA]</scope>
    <source>
        <strain evidence="1 2">DSM 25079</strain>
    </source>
</reference>
<proteinExistence type="predicted"/>
<dbReference type="RefSeq" id="WP_184015623.1">
    <property type="nucleotide sequence ID" value="NZ_JACIJC010000001.1"/>
</dbReference>